<keyword evidence="2" id="KW-1185">Reference proteome</keyword>
<dbReference type="EMBL" id="KZ502920">
    <property type="protein sequence ID" value="PKU70699.1"/>
    <property type="molecule type" value="Genomic_DNA"/>
</dbReference>
<dbReference type="Proteomes" id="UP000233837">
    <property type="component" value="Unassembled WGS sequence"/>
</dbReference>
<reference evidence="1 2" key="1">
    <citation type="journal article" date="2016" name="Sci. Rep.">
        <title>The Dendrobium catenatum Lindl. genome sequence provides insights into polysaccharide synthase, floral development and adaptive evolution.</title>
        <authorList>
            <person name="Zhang G.Q."/>
            <person name="Xu Q."/>
            <person name="Bian C."/>
            <person name="Tsai W.C."/>
            <person name="Yeh C.M."/>
            <person name="Liu K.W."/>
            <person name="Yoshida K."/>
            <person name="Zhang L.S."/>
            <person name="Chang S.B."/>
            <person name="Chen F."/>
            <person name="Shi Y."/>
            <person name="Su Y.Y."/>
            <person name="Zhang Y.Q."/>
            <person name="Chen L.J."/>
            <person name="Yin Y."/>
            <person name="Lin M."/>
            <person name="Huang H."/>
            <person name="Deng H."/>
            <person name="Wang Z.W."/>
            <person name="Zhu S.L."/>
            <person name="Zhao X."/>
            <person name="Deng C."/>
            <person name="Niu S.C."/>
            <person name="Huang J."/>
            <person name="Wang M."/>
            <person name="Liu G.H."/>
            <person name="Yang H.J."/>
            <person name="Xiao X.J."/>
            <person name="Hsiao Y.Y."/>
            <person name="Wu W.L."/>
            <person name="Chen Y.Y."/>
            <person name="Mitsuda N."/>
            <person name="Ohme-Takagi M."/>
            <person name="Luo Y.B."/>
            <person name="Van de Peer Y."/>
            <person name="Liu Z.J."/>
        </authorList>
    </citation>
    <scope>NUCLEOTIDE SEQUENCE [LARGE SCALE GENOMIC DNA]</scope>
    <source>
        <tissue evidence="1">The whole plant</tissue>
    </source>
</reference>
<protein>
    <submittedName>
        <fullName evidence="1">Uncharacterized protein</fullName>
    </submittedName>
</protein>
<gene>
    <name evidence="1" type="ORF">MA16_Dca016897</name>
</gene>
<proteinExistence type="predicted"/>
<reference evidence="1 2" key="2">
    <citation type="journal article" date="2017" name="Nature">
        <title>The Apostasia genome and the evolution of orchids.</title>
        <authorList>
            <person name="Zhang G.Q."/>
            <person name="Liu K.W."/>
            <person name="Li Z."/>
            <person name="Lohaus R."/>
            <person name="Hsiao Y.Y."/>
            <person name="Niu S.C."/>
            <person name="Wang J.Y."/>
            <person name="Lin Y.C."/>
            <person name="Xu Q."/>
            <person name="Chen L.J."/>
            <person name="Yoshida K."/>
            <person name="Fujiwara S."/>
            <person name="Wang Z.W."/>
            <person name="Zhang Y.Q."/>
            <person name="Mitsuda N."/>
            <person name="Wang M."/>
            <person name="Liu G.H."/>
            <person name="Pecoraro L."/>
            <person name="Huang H.X."/>
            <person name="Xiao X.J."/>
            <person name="Lin M."/>
            <person name="Wu X.Y."/>
            <person name="Wu W.L."/>
            <person name="Chen Y.Y."/>
            <person name="Chang S.B."/>
            <person name="Sakamoto S."/>
            <person name="Ohme-Takagi M."/>
            <person name="Yagi M."/>
            <person name="Zeng S.J."/>
            <person name="Shen C.Y."/>
            <person name="Yeh C.M."/>
            <person name="Luo Y.B."/>
            <person name="Tsai W.C."/>
            <person name="Van de Peer Y."/>
            <person name="Liu Z.J."/>
        </authorList>
    </citation>
    <scope>NUCLEOTIDE SEQUENCE [LARGE SCALE GENOMIC DNA]</scope>
    <source>
        <tissue evidence="1">The whole plant</tissue>
    </source>
</reference>
<name>A0A2I0W4V9_9ASPA</name>
<evidence type="ECO:0000313" key="1">
    <source>
        <dbReference type="EMBL" id="PKU70699.1"/>
    </source>
</evidence>
<dbReference type="AlphaFoldDB" id="A0A2I0W4V9"/>
<organism evidence="1 2">
    <name type="scientific">Dendrobium catenatum</name>
    <dbReference type="NCBI Taxonomy" id="906689"/>
    <lineage>
        <taxon>Eukaryota</taxon>
        <taxon>Viridiplantae</taxon>
        <taxon>Streptophyta</taxon>
        <taxon>Embryophyta</taxon>
        <taxon>Tracheophyta</taxon>
        <taxon>Spermatophyta</taxon>
        <taxon>Magnoliopsida</taxon>
        <taxon>Liliopsida</taxon>
        <taxon>Asparagales</taxon>
        <taxon>Orchidaceae</taxon>
        <taxon>Epidendroideae</taxon>
        <taxon>Malaxideae</taxon>
        <taxon>Dendrobiinae</taxon>
        <taxon>Dendrobium</taxon>
    </lineage>
</organism>
<accession>A0A2I0W4V9</accession>
<sequence length="183" mass="20022">MGCCEFGSLGAGGRINILSYLNTGYTMPDCDKTDSNRRAAVPSSKTQEVARAFLPFLHCARASLTFATPASSHHSAYGRTVAGANPAIFPSTAYTAPRYFPLLALVSFICKVAHPISLRKSFTHRCCLCTLLPSQQPCTIHLRCASDSRSRSLARISETNVYEGKTGKTAATLLQRFYYKSRR</sequence>
<evidence type="ECO:0000313" key="2">
    <source>
        <dbReference type="Proteomes" id="UP000233837"/>
    </source>
</evidence>